<evidence type="ECO:0000313" key="3">
    <source>
        <dbReference type="Proteomes" id="UP000738126"/>
    </source>
</evidence>
<name>A0ABS1E3M8_9GAMM</name>
<reference evidence="2 3" key="1">
    <citation type="journal article" date="2020" name="Microorganisms">
        <title>Osmotic Adaptation and Compatible Solute Biosynthesis of Phototrophic Bacteria as Revealed from Genome Analyses.</title>
        <authorList>
            <person name="Imhoff J.F."/>
            <person name="Rahn T."/>
            <person name="Kunzel S."/>
            <person name="Keller A."/>
            <person name="Neulinger S.C."/>
        </authorList>
    </citation>
    <scope>NUCLEOTIDE SEQUENCE [LARGE SCALE GENOMIC DNA]</scope>
    <source>
        <strain evidence="2 3">DSM 15116</strain>
    </source>
</reference>
<organism evidence="2 3">
    <name type="scientific">Halorhodospira neutriphila</name>
    <dbReference type="NCBI Taxonomy" id="168379"/>
    <lineage>
        <taxon>Bacteria</taxon>
        <taxon>Pseudomonadati</taxon>
        <taxon>Pseudomonadota</taxon>
        <taxon>Gammaproteobacteria</taxon>
        <taxon>Chromatiales</taxon>
        <taxon>Ectothiorhodospiraceae</taxon>
        <taxon>Halorhodospira</taxon>
    </lineage>
</organism>
<dbReference type="InterPro" id="IPR021383">
    <property type="entry name" value="DUF3015"/>
</dbReference>
<evidence type="ECO:0000256" key="1">
    <source>
        <dbReference type="SAM" id="SignalP"/>
    </source>
</evidence>
<keyword evidence="1" id="KW-0732">Signal</keyword>
<evidence type="ECO:0008006" key="4">
    <source>
        <dbReference type="Google" id="ProtNLM"/>
    </source>
</evidence>
<evidence type="ECO:0000313" key="2">
    <source>
        <dbReference type="EMBL" id="MBK1725839.1"/>
    </source>
</evidence>
<dbReference type="Proteomes" id="UP000738126">
    <property type="component" value="Unassembled WGS sequence"/>
</dbReference>
<sequence length="165" mass="16984">MPREHLIAASLCGALGLVAASANAQQAAPENTGCGAGTVLWDGQSGKAAEILAVTTNGLFSNQVFGITSGTLGCEDNGVISAEASQFMSENMEQVAQDAASGGGEALATLASLMEIDQADRAAFYRHAQTHFEQIFPSADVTAREALRNLTATMADSQALSRYAA</sequence>
<feature type="signal peptide" evidence="1">
    <location>
        <begin position="1"/>
        <end position="24"/>
    </location>
</feature>
<comment type="caution">
    <text evidence="2">The sequence shown here is derived from an EMBL/GenBank/DDBJ whole genome shotgun (WGS) entry which is preliminary data.</text>
</comment>
<accession>A0ABS1E3M8</accession>
<gene>
    <name evidence="2" type="ORF">CKO13_02135</name>
</gene>
<protein>
    <recommendedName>
        <fullName evidence="4">DUF3015 domain-containing protein</fullName>
    </recommendedName>
</protein>
<proteinExistence type="predicted"/>
<dbReference type="EMBL" id="NRSH01000012">
    <property type="protein sequence ID" value="MBK1725839.1"/>
    <property type="molecule type" value="Genomic_DNA"/>
</dbReference>
<keyword evidence="3" id="KW-1185">Reference proteome</keyword>
<dbReference type="Pfam" id="PF11220">
    <property type="entry name" value="DUF3015"/>
    <property type="match status" value="1"/>
</dbReference>
<feature type="chain" id="PRO_5047367534" description="DUF3015 domain-containing protein" evidence="1">
    <location>
        <begin position="25"/>
        <end position="165"/>
    </location>
</feature>